<dbReference type="EMBL" id="VWNA01000001">
    <property type="protein sequence ID" value="MQT13318.1"/>
    <property type="molecule type" value="Genomic_DNA"/>
</dbReference>
<dbReference type="Proteomes" id="UP000332515">
    <property type="component" value="Unassembled WGS sequence"/>
</dbReference>
<feature type="domain" description="HTH lysR-type" evidence="5">
    <location>
        <begin position="1"/>
        <end position="59"/>
    </location>
</feature>
<evidence type="ECO:0000256" key="4">
    <source>
        <dbReference type="ARBA" id="ARBA00023163"/>
    </source>
</evidence>
<dbReference type="PANTHER" id="PTHR30537">
    <property type="entry name" value="HTH-TYPE TRANSCRIPTIONAL REGULATOR"/>
    <property type="match status" value="1"/>
</dbReference>
<organism evidence="6 7">
    <name type="scientific">Segnochrobactrum spirostomi</name>
    <dbReference type="NCBI Taxonomy" id="2608987"/>
    <lineage>
        <taxon>Bacteria</taxon>
        <taxon>Pseudomonadati</taxon>
        <taxon>Pseudomonadota</taxon>
        <taxon>Alphaproteobacteria</taxon>
        <taxon>Hyphomicrobiales</taxon>
        <taxon>Segnochrobactraceae</taxon>
        <taxon>Segnochrobactrum</taxon>
    </lineage>
</organism>
<dbReference type="GO" id="GO:0043565">
    <property type="term" value="F:sequence-specific DNA binding"/>
    <property type="evidence" value="ECO:0007669"/>
    <property type="project" value="TreeGrafter"/>
</dbReference>
<evidence type="ECO:0000313" key="7">
    <source>
        <dbReference type="Proteomes" id="UP000332515"/>
    </source>
</evidence>
<comment type="similarity">
    <text evidence="1">Belongs to the LysR transcriptional regulatory family.</text>
</comment>
<accession>A0A6A7Y567</accession>
<dbReference type="GO" id="GO:0006351">
    <property type="term" value="P:DNA-templated transcription"/>
    <property type="evidence" value="ECO:0007669"/>
    <property type="project" value="TreeGrafter"/>
</dbReference>
<dbReference type="InterPro" id="IPR036388">
    <property type="entry name" value="WH-like_DNA-bd_sf"/>
</dbReference>
<gene>
    <name evidence="6" type="ORF">F0357_11830</name>
</gene>
<comment type="caution">
    <text evidence="6">The sequence shown here is derived from an EMBL/GenBank/DDBJ whole genome shotgun (WGS) entry which is preliminary data.</text>
</comment>
<evidence type="ECO:0000313" key="6">
    <source>
        <dbReference type="EMBL" id="MQT13318.1"/>
    </source>
</evidence>
<dbReference type="InterPro" id="IPR005119">
    <property type="entry name" value="LysR_subst-bd"/>
</dbReference>
<reference evidence="6 7" key="1">
    <citation type="submission" date="2019-09" db="EMBL/GenBank/DDBJ databases">
        <title>Segnochrobactrum spirostomi gen. nov., sp. nov., isolated from the ciliate Spirostomum cf. yagiui and description of a novel family, Segnochrobactraceae fam. nov. within the order Rhizobiales of the class Alphaproteobacteria.</title>
        <authorList>
            <person name="Akter S."/>
            <person name="Shazib S.U.A."/>
            <person name="Shin M.K."/>
        </authorList>
    </citation>
    <scope>NUCLEOTIDE SEQUENCE [LARGE SCALE GENOMIC DNA]</scope>
    <source>
        <strain evidence="6 7">Sp-1</strain>
    </source>
</reference>
<evidence type="ECO:0000256" key="2">
    <source>
        <dbReference type="ARBA" id="ARBA00023015"/>
    </source>
</evidence>
<name>A0A6A7Y567_9HYPH</name>
<evidence type="ECO:0000259" key="5">
    <source>
        <dbReference type="PROSITE" id="PS50931"/>
    </source>
</evidence>
<proteinExistence type="inferred from homology"/>
<dbReference type="InterPro" id="IPR058163">
    <property type="entry name" value="LysR-type_TF_proteobact-type"/>
</dbReference>
<dbReference type="SUPFAM" id="SSF46785">
    <property type="entry name" value="Winged helix' DNA-binding domain"/>
    <property type="match status" value="1"/>
</dbReference>
<dbReference type="RefSeq" id="WP_153481611.1">
    <property type="nucleotide sequence ID" value="NZ_VWNA01000001.1"/>
</dbReference>
<dbReference type="PANTHER" id="PTHR30537:SF72">
    <property type="entry name" value="LYSR FAMILY TRANSCRIPTIONAL REGULATOR"/>
    <property type="match status" value="1"/>
</dbReference>
<dbReference type="GO" id="GO:0003700">
    <property type="term" value="F:DNA-binding transcription factor activity"/>
    <property type="evidence" value="ECO:0007669"/>
    <property type="project" value="InterPro"/>
</dbReference>
<dbReference type="Gene3D" id="3.40.190.290">
    <property type="match status" value="1"/>
</dbReference>
<keyword evidence="3" id="KW-0238">DNA-binding</keyword>
<dbReference type="AlphaFoldDB" id="A0A6A7Y567"/>
<evidence type="ECO:0000256" key="3">
    <source>
        <dbReference type="ARBA" id="ARBA00023125"/>
    </source>
</evidence>
<dbReference type="FunFam" id="1.10.10.10:FF:000001">
    <property type="entry name" value="LysR family transcriptional regulator"/>
    <property type="match status" value="1"/>
</dbReference>
<dbReference type="InterPro" id="IPR000847">
    <property type="entry name" value="LysR_HTH_N"/>
</dbReference>
<sequence>MDRLTSMELFKRIVERRSFSAAAAEMGLSRPVATTTIKALETRLGVRLLQRSTRHVAPTPEGATYYERCVRILNDIEDADQGVGGVVRGLLKIDVPGTLAREILVPRLPDFLARHPGLAIQVGEGERFVDLVREGFDCVVRAGDLAENGMVFRRLGFFREITCAAPAYLARHGIPATPDDLDGHEMIAFVSSRTQQPLPLEFHRDGRVVEVVLPARVMVMSADVNAAAVRAGLGLMQAPRHRFAEDLASGALIEVLADYAPAPTPLSIVYPSSRQLSPRVRVFIDWAVEVISPYLEAQ</sequence>
<keyword evidence="2" id="KW-0805">Transcription regulation</keyword>
<dbReference type="Gene3D" id="1.10.10.10">
    <property type="entry name" value="Winged helix-like DNA-binding domain superfamily/Winged helix DNA-binding domain"/>
    <property type="match status" value="1"/>
</dbReference>
<dbReference type="Pfam" id="PF00126">
    <property type="entry name" value="HTH_1"/>
    <property type="match status" value="1"/>
</dbReference>
<dbReference type="InterPro" id="IPR036390">
    <property type="entry name" value="WH_DNA-bd_sf"/>
</dbReference>
<dbReference type="SUPFAM" id="SSF53850">
    <property type="entry name" value="Periplasmic binding protein-like II"/>
    <property type="match status" value="1"/>
</dbReference>
<protein>
    <submittedName>
        <fullName evidence="6">LysR family transcriptional regulator</fullName>
    </submittedName>
</protein>
<dbReference type="Pfam" id="PF03466">
    <property type="entry name" value="LysR_substrate"/>
    <property type="match status" value="1"/>
</dbReference>
<keyword evidence="7" id="KW-1185">Reference proteome</keyword>
<evidence type="ECO:0000256" key="1">
    <source>
        <dbReference type="ARBA" id="ARBA00009437"/>
    </source>
</evidence>
<dbReference type="PROSITE" id="PS50931">
    <property type="entry name" value="HTH_LYSR"/>
    <property type="match status" value="1"/>
</dbReference>
<dbReference type="CDD" id="cd08472">
    <property type="entry name" value="PBP2_CrgA_like_3"/>
    <property type="match status" value="1"/>
</dbReference>
<keyword evidence="4" id="KW-0804">Transcription</keyword>